<dbReference type="Proteomes" id="UP000663929">
    <property type="component" value="Chromosome"/>
</dbReference>
<dbReference type="KEGG" id="scor:J3U87_17005"/>
<organism evidence="2 3">
    <name type="scientific">Sulfidibacter corallicola</name>
    <dbReference type="NCBI Taxonomy" id="2818388"/>
    <lineage>
        <taxon>Bacteria</taxon>
        <taxon>Pseudomonadati</taxon>
        <taxon>Acidobacteriota</taxon>
        <taxon>Holophagae</taxon>
        <taxon>Acanthopleuribacterales</taxon>
        <taxon>Acanthopleuribacteraceae</taxon>
        <taxon>Sulfidibacter</taxon>
    </lineage>
</organism>
<dbReference type="EMBL" id="CP071793">
    <property type="protein sequence ID" value="QTD54147.1"/>
    <property type="molecule type" value="Genomic_DNA"/>
</dbReference>
<accession>A0A8A4TXT8</accession>
<evidence type="ECO:0000256" key="1">
    <source>
        <dbReference type="SAM" id="Coils"/>
    </source>
</evidence>
<dbReference type="RefSeq" id="WP_237384246.1">
    <property type="nucleotide sequence ID" value="NZ_CP071793.1"/>
</dbReference>
<name>A0A8A4TXT8_SULCO</name>
<dbReference type="AlphaFoldDB" id="A0A8A4TXT8"/>
<sequence>MNEKKRLMILLGLVAALILVNAYIYLGDGAGEIGVFGGDFGVLEGADQARAQKAIEEVRRLPELSFANRKSKTLEDATAIRNPFLFGAPDRRVEEKHQQLQEELEKAREEALKAAELSQPEEPEVPPDPTFPGKVLGVMASHEDRQFQFAVALEEELFVVPLGETFANRYQLVDFRYPVVRLMFLENQKQIDINLESE</sequence>
<proteinExistence type="predicted"/>
<keyword evidence="3" id="KW-1185">Reference proteome</keyword>
<feature type="coiled-coil region" evidence="1">
    <location>
        <begin position="90"/>
        <end position="117"/>
    </location>
</feature>
<protein>
    <submittedName>
        <fullName evidence="2">Uncharacterized protein</fullName>
    </submittedName>
</protein>
<evidence type="ECO:0000313" key="3">
    <source>
        <dbReference type="Proteomes" id="UP000663929"/>
    </source>
</evidence>
<reference evidence="2" key="1">
    <citation type="submission" date="2021-03" db="EMBL/GenBank/DDBJ databases">
        <title>Acanthopleuribacteraceae sp. M133.</title>
        <authorList>
            <person name="Wang G."/>
        </authorList>
    </citation>
    <scope>NUCLEOTIDE SEQUENCE</scope>
    <source>
        <strain evidence="2">M133</strain>
    </source>
</reference>
<evidence type="ECO:0000313" key="2">
    <source>
        <dbReference type="EMBL" id="QTD54147.1"/>
    </source>
</evidence>
<gene>
    <name evidence="2" type="ORF">J3U87_17005</name>
</gene>
<keyword evidence="1" id="KW-0175">Coiled coil</keyword>